<dbReference type="PRINTS" id="PR00839">
    <property type="entry name" value="V8PROTEASE"/>
</dbReference>
<dbReference type="InterPro" id="IPR050966">
    <property type="entry name" value="Glutamyl_endopeptidase"/>
</dbReference>
<dbReference type="InterPro" id="IPR008256">
    <property type="entry name" value="Peptidase_S1B"/>
</dbReference>
<evidence type="ECO:0000256" key="1">
    <source>
        <dbReference type="ARBA" id="ARBA00008764"/>
    </source>
</evidence>
<evidence type="ECO:0000256" key="3">
    <source>
        <dbReference type="ARBA" id="ARBA00022729"/>
    </source>
</evidence>
<dbReference type="InterPro" id="IPR043504">
    <property type="entry name" value="Peptidase_S1_PA_chymotrypsin"/>
</dbReference>
<organism evidence="8 9">
    <name type="scientific">Ostreobium quekettii</name>
    <dbReference type="NCBI Taxonomy" id="121088"/>
    <lineage>
        <taxon>Eukaryota</taxon>
        <taxon>Viridiplantae</taxon>
        <taxon>Chlorophyta</taxon>
        <taxon>core chlorophytes</taxon>
        <taxon>Ulvophyceae</taxon>
        <taxon>TCBD clade</taxon>
        <taxon>Bryopsidales</taxon>
        <taxon>Ostreobineae</taxon>
        <taxon>Ostreobiaceae</taxon>
        <taxon>Ostreobium</taxon>
    </lineage>
</organism>
<keyword evidence="2 6" id="KW-0645">Protease</keyword>
<evidence type="ECO:0000313" key="9">
    <source>
        <dbReference type="Proteomes" id="UP000708148"/>
    </source>
</evidence>
<dbReference type="GO" id="GO:0008236">
    <property type="term" value="F:serine-type peptidase activity"/>
    <property type="evidence" value="ECO:0007669"/>
    <property type="project" value="UniProtKB-KW"/>
</dbReference>
<comment type="similarity">
    <text evidence="1 6">Belongs to the peptidase S1B family.</text>
</comment>
<reference evidence="8" key="1">
    <citation type="submission" date="2020-12" db="EMBL/GenBank/DDBJ databases">
        <authorList>
            <person name="Iha C."/>
        </authorList>
    </citation>
    <scope>NUCLEOTIDE SEQUENCE</scope>
</reference>
<evidence type="ECO:0000256" key="2">
    <source>
        <dbReference type="ARBA" id="ARBA00022670"/>
    </source>
</evidence>
<dbReference type="OrthoDB" id="10037376at2759"/>
<evidence type="ECO:0000256" key="4">
    <source>
        <dbReference type="ARBA" id="ARBA00022801"/>
    </source>
</evidence>
<dbReference type="Pfam" id="PF13365">
    <property type="entry name" value="Trypsin_2"/>
    <property type="match status" value="1"/>
</dbReference>
<dbReference type="PANTHER" id="PTHR15462">
    <property type="entry name" value="SERINE PROTEASE"/>
    <property type="match status" value="1"/>
</dbReference>
<feature type="signal peptide" evidence="6">
    <location>
        <begin position="1"/>
        <end position="21"/>
    </location>
</feature>
<dbReference type="EMBL" id="CAJHUC010000663">
    <property type="protein sequence ID" value="CAD7697472.1"/>
    <property type="molecule type" value="Genomic_DNA"/>
</dbReference>
<feature type="region of interest" description="Disordered" evidence="7">
    <location>
        <begin position="165"/>
        <end position="187"/>
    </location>
</feature>
<proteinExistence type="inferred from homology"/>
<dbReference type="Gene3D" id="2.40.10.10">
    <property type="entry name" value="Trypsin-like serine proteases"/>
    <property type="match status" value="2"/>
</dbReference>
<dbReference type="Proteomes" id="UP000708148">
    <property type="component" value="Unassembled WGS sequence"/>
</dbReference>
<dbReference type="GO" id="GO:0006508">
    <property type="term" value="P:proteolysis"/>
    <property type="evidence" value="ECO:0007669"/>
    <property type="project" value="UniProtKB-KW"/>
</dbReference>
<feature type="chain" id="PRO_5035969151" description="Serine protease" evidence="6">
    <location>
        <begin position="22"/>
        <end position="409"/>
    </location>
</feature>
<keyword evidence="4 6" id="KW-0378">Hydrolase</keyword>
<evidence type="ECO:0000256" key="5">
    <source>
        <dbReference type="ARBA" id="ARBA00022825"/>
    </source>
</evidence>
<keyword evidence="9" id="KW-1185">Reference proteome</keyword>
<dbReference type="AlphaFoldDB" id="A0A8S1IQJ6"/>
<accession>A0A8S1IQJ6</accession>
<dbReference type="SUPFAM" id="SSF50494">
    <property type="entry name" value="Trypsin-like serine proteases"/>
    <property type="match status" value="1"/>
</dbReference>
<gene>
    <name evidence="8" type="ORF">OSTQU699_LOCUS2833</name>
</gene>
<keyword evidence="5 6" id="KW-0720">Serine protease</keyword>
<dbReference type="EC" id="3.4.21.-" evidence="6"/>
<evidence type="ECO:0000313" key="8">
    <source>
        <dbReference type="EMBL" id="CAD7697472.1"/>
    </source>
</evidence>
<evidence type="ECO:0000256" key="7">
    <source>
        <dbReference type="SAM" id="MobiDB-lite"/>
    </source>
</evidence>
<sequence>MGLRTGLALCVLFLGTLCCRGSLDADLERVKDFMTARGYHCDMPSPAEVGEWPVEGAGTGGGERGAMGPRGRALWREKGWGSPEDVDAMTVLMDGTVCLRWKEGYEFGSDDTKENQTWLGGRRLAGGVAGKSLTFPSNEGLVGEEALGGEGGQRRKVMQAGSGAFAEEPGLPSTRRGRTRVPLESSTEKPFSAIGQVGRFCSGALVGPCHYLTAGHCVWESEIGMVTSGANFNPGRNGEELPQPLGQFQALQVYPAIKWTLFENSSADVAIVQVQGTPGDELGMFKFTGENLPAAVGLNNAGYPVDKPDGEMWFDFCDAVIPRDGENRGLVIHDCETTSGSSGSALWTYSPGDGEREDERTIVAVHSGRRIGVTEDTNQLLQEPGALHLTGSILRELQNAMEDMVCVPT</sequence>
<name>A0A8S1IQJ6_9CHLO</name>
<protein>
    <recommendedName>
        <fullName evidence="6">Serine protease</fullName>
        <ecNumber evidence="6">3.4.21.-</ecNumber>
    </recommendedName>
</protein>
<dbReference type="PANTHER" id="PTHR15462:SF8">
    <property type="entry name" value="SERINE PROTEASE"/>
    <property type="match status" value="1"/>
</dbReference>
<comment type="caution">
    <text evidence="8">The sequence shown here is derived from an EMBL/GenBank/DDBJ whole genome shotgun (WGS) entry which is preliminary data.</text>
</comment>
<keyword evidence="3 6" id="KW-0732">Signal</keyword>
<evidence type="ECO:0000256" key="6">
    <source>
        <dbReference type="RuleBase" id="RU004296"/>
    </source>
</evidence>
<dbReference type="InterPro" id="IPR009003">
    <property type="entry name" value="Peptidase_S1_PA"/>
</dbReference>